<dbReference type="PANTHER" id="PTHR36842:SF1">
    <property type="entry name" value="PROTEIN TOLB"/>
    <property type="match status" value="1"/>
</dbReference>
<proteinExistence type="inferred from homology"/>
<reference evidence="2 3" key="1">
    <citation type="journal article" date="2014" name="Int. J. Syst. Evol. Microbiol.">
        <title>Complete genome sequence of Corynebacterium casei LMG S-19264T (=DSM 44701T), isolated from a smear-ripened cheese.</title>
        <authorList>
            <consortium name="US DOE Joint Genome Institute (JGI-PGF)"/>
            <person name="Walter F."/>
            <person name="Albersmeier A."/>
            <person name="Kalinowski J."/>
            <person name="Ruckert C."/>
        </authorList>
    </citation>
    <scope>NUCLEOTIDE SEQUENCE [LARGE SCALE GENOMIC DNA]</scope>
    <source>
        <strain evidence="2 3">CGMCC 1.15896</strain>
    </source>
</reference>
<protein>
    <recommendedName>
        <fullName evidence="4">Biopolymer transporter Tol</fullName>
    </recommendedName>
</protein>
<dbReference type="InterPro" id="IPR011659">
    <property type="entry name" value="WD40"/>
</dbReference>
<evidence type="ECO:0000313" key="2">
    <source>
        <dbReference type="EMBL" id="GGA46552.1"/>
    </source>
</evidence>
<evidence type="ECO:0000256" key="1">
    <source>
        <dbReference type="ARBA" id="ARBA00009820"/>
    </source>
</evidence>
<keyword evidence="3" id="KW-1185">Reference proteome</keyword>
<dbReference type="RefSeq" id="WP_127074044.1">
    <property type="nucleotide sequence ID" value="NZ_BMKB01000002.1"/>
</dbReference>
<dbReference type="PANTHER" id="PTHR36842">
    <property type="entry name" value="PROTEIN TOLB HOMOLOG"/>
    <property type="match status" value="1"/>
</dbReference>
<comment type="similarity">
    <text evidence="1">Belongs to the TolB family.</text>
</comment>
<comment type="caution">
    <text evidence="2">The sequence shown here is derived from an EMBL/GenBank/DDBJ whole genome shotgun (WGS) entry which is preliminary data.</text>
</comment>
<dbReference type="EMBL" id="BMKB01000002">
    <property type="protein sequence ID" value="GGA46552.1"/>
    <property type="molecule type" value="Genomic_DNA"/>
</dbReference>
<dbReference type="Proteomes" id="UP000596977">
    <property type="component" value="Unassembled WGS sequence"/>
</dbReference>
<evidence type="ECO:0008006" key="4">
    <source>
        <dbReference type="Google" id="ProtNLM"/>
    </source>
</evidence>
<dbReference type="InterPro" id="IPR011042">
    <property type="entry name" value="6-blade_b-propeller_TolB-like"/>
</dbReference>
<evidence type="ECO:0000313" key="3">
    <source>
        <dbReference type="Proteomes" id="UP000596977"/>
    </source>
</evidence>
<gene>
    <name evidence="2" type="ORF">GCM10011499_15390</name>
</gene>
<name>A0A916VWD9_9HYPH</name>
<dbReference type="SUPFAM" id="SSF69304">
    <property type="entry name" value="Tricorn protease N-terminal domain"/>
    <property type="match status" value="1"/>
</dbReference>
<sequence>MYQTVSGHFKPFDRDLLPGQAAELRIIAIDGTRERLVLKADQVIEAPNWTPDGNWLIFNAGGQLWRIPVDASAGPTLIDTGGIDRLNNDHVLSPDGQTIYASNGDGHLYAIPVSGGTPRKISNDHDTPFHYYLHGISPDGKTLAYVAVEGSGDEKRINIFTIPAKGGADTRLSDIDKPNDGPEYTPDGQWIFFNSERNAEHPGHAQIFRMRTDGSGVEQLTDDERVNWFPHVSPDGQWVVYLSYPPQTLGHPANKEIILRRMRTDGSQQADVAAFFGGQGTINVNSWAPDSRHFAYVTYPLA</sequence>
<organism evidence="2 3">
    <name type="scientific">Pelagibacterium lentulum</name>
    <dbReference type="NCBI Taxonomy" id="2029865"/>
    <lineage>
        <taxon>Bacteria</taxon>
        <taxon>Pseudomonadati</taxon>
        <taxon>Pseudomonadota</taxon>
        <taxon>Alphaproteobacteria</taxon>
        <taxon>Hyphomicrobiales</taxon>
        <taxon>Devosiaceae</taxon>
        <taxon>Pelagibacterium</taxon>
    </lineage>
</organism>
<accession>A0A916VWD9</accession>
<dbReference type="OrthoDB" id="9758793at2"/>
<dbReference type="Gene3D" id="2.120.10.30">
    <property type="entry name" value="TolB, C-terminal domain"/>
    <property type="match status" value="1"/>
</dbReference>
<dbReference type="Pfam" id="PF07676">
    <property type="entry name" value="PD40"/>
    <property type="match status" value="3"/>
</dbReference>
<dbReference type="AlphaFoldDB" id="A0A916VWD9"/>